<feature type="transmembrane region" description="Helical" evidence="1">
    <location>
        <begin position="229"/>
        <end position="250"/>
    </location>
</feature>
<dbReference type="KEGG" id="iva:Isova_2605"/>
<organism evidence="3">
    <name type="scientific">Isoptericola variabilis (strain 225)</name>
    <dbReference type="NCBI Taxonomy" id="743718"/>
    <lineage>
        <taxon>Bacteria</taxon>
        <taxon>Bacillati</taxon>
        <taxon>Actinomycetota</taxon>
        <taxon>Actinomycetes</taxon>
        <taxon>Micrococcales</taxon>
        <taxon>Promicromonosporaceae</taxon>
        <taxon>Isoptericola</taxon>
    </lineage>
</organism>
<dbReference type="AlphaFoldDB" id="F6FTE4"/>
<gene>
    <name evidence="2" type="ordered locus">Isova_2605</name>
</gene>
<dbReference type="RefSeq" id="WP_013839699.1">
    <property type="nucleotide sequence ID" value="NC_015588.1"/>
</dbReference>
<keyword evidence="3" id="KW-1185">Reference proteome</keyword>
<evidence type="ECO:0000313" key="3">
    <source>
        <dbReference type="Proteomes" id="UP000009236"/>
    </source>
</evidence>
<dbReference type="eggNOG" id="ENOG502ZB54">
    <property type="taxonomic scope" value="Bacteria"/>
</dbReference>
<keyword evidence="1" id="KW-0812">Transmembrane</keyword>
<evidence type="ECO:0000313" key="2">
    <source>
        <dbReference type="EMBL" id="AEG45308.1"/>
    </source>
</evidence>
<keyword evidence="1" id="KW-1133">Transmembrane helix</keyword>
<dbReference type="STRING" id="743718.Isova_2605"/>
<protein>
    <submittedName>
        <fullName evidence="2">Integral membrane protein</fullName>
    </submittedName>
</protein>
<feature type="transmembrane region" description="Helical" evidence="1">
    <location>
        <begin position="203"/>
        <end position="222"/>
    </location>
</feature>
<reference evidence="2 3" key="1">
    <citation type="submission" date="2011-05" db="EMBL/GenBank/DDBJ databases">
        <title>Complete sequence of Isoptericola variabilis 225.</title>
        <authorList>
            <consortium name="US DOE Joint Genome Institute"/>
            <person name="Lucas S."/>
            <person name="Han J."/>
            <person name="Lapidus A."/>
            <person name="Cheng J.-F."/>
            <person name="Goodwin L."/>
            <person name="Pitluck S."/>
            <person name="Peters L."/>
            <person name="Mikhailova N."/>
            <person name="Zeytun A."/>
            <person name="Han C."/>
            <person name="Tapia R."/>
            <person name="Land M."/>
            <person name="Hauser L."/>
            <person name="Kyrpides N."/>
            <person name="Ivanova N."/>
            <person name="Pagani I."/>
            <person name="Siebers A."/>
            <person name="Allgaier M."/>
            <person name="Thelen M."/>
            <person name="Hugenholtz P."/>
            <person name="Gladden J."/>
            <person name="Woyke T."/>
        </authorList>
    </citation>
    <scope>NUCLEOTIDE SEQUENCE [LARGE SCALE GENOMIC DNA]</scope>
    <source>
        <strain evidence="3">225</strain>
    </source>
</reference>
<name>F6FTE4_ISOV2</name>
<proteinExistence type="predicted"/>
<dbReference type="HOGENOM" id="CLU_911472_0_0_11"/>
<evidence type="ECO:0000256" key="1">
    <source>
        <dbReference type="SAM" id="Phobius"/>
    </source>
</evidence>
<dbReference type="EMBL" id="CP002810">
    <property type="protein sequence ID" value="AEG45308.1"/>
    <property type="molecule type" value="Genomic_DNA"/>
</dbReference>
<keyword evidence="1" id="KW-0472">Membrane</keyword>
<sequence>MTETPPRAPARRRGAGPAAVLAAWLTAVLAVGAVAAGWAQRTLLDTDRFVAVAGPVADDPQVTRPLGDAVAGAVVAGLDVDRLPGDVAGIVEEEVRRLVDEALASAPVRERLRGLVREAHAGTVGLARGEGDDTAGVALAEDGVVLETRPAVVDAIRVVTQGLGPLGEVLPELVVPENAGRVLLVPTDAFDGLRDFVQGVDRAAPLLLVGAGLGLVLTLVVATRRRLALAHLGLAVAVVGGLAALGSVPLRDTAVRGVHDAGLRGALRALLEPVGADLTATLGWTAAAGAALAVVAWLVSRVARR</sequence>
<feature type="transmembrane region" description="Helical" evidence="1">
    <location>
        <begin position="278"/>
        <end position="299"/>
    </location>
</feature>
<accession>F6FTE4</accession>
<dbReference type="Proteomes" id="UP000009236">
    <property type="component" value="Chromosome"/>
</dbReference>